<keyword evidence="2" id="KW-0812">Transmembrane</keyword>
<proteinExistence type="predicted"/>
<organism evidence="3 4">
    <name type="scientific">Megasphaera vaginalis</name>
    <name type="common">ex Srinivasan et al. 2021</name>
    <dbReference type="NCBI Taxonomy" id="1111454"/>
    <lineage>
        <taxon>Bacteria</taxon>
        <taxon>Bacillati</taxon>
        <taxon>Bacillota</taxon>
        <taxon>Negativicutes</taxon>
        <taxon>Veillonellales</taxon>
        <taxon>Veillonellaceae</taxon>
        <taxon>Megasphaera</taxon>
    </lineage>
</organism>
<dbReference type="OrthoDB" id="1669102at2"/>
<comment type="caution">
    <text evidence="3">The sequence shown here is derived from an EMBL/GenBank/DDBJ whole genome shotgun (WGS) entry which is preliminary data.</text>
</comment>
<evidence type="ECO:0000313" key="3">
    <source>
        <dbReference type="EMBL" id="ERT60762.1"/>
    </source>
</evidence>
<name>U7UMU7_9FIRM</name>
<evidence type="ECO:0000256" key="1">
    <source>
        <dbReference type="SAM" id="MobiDB-lite"/>
    </source>
</evidence>
<dbReference type="STRING" id="1111454.HMPREF1250_0286"/>
<sequence length="229" mass="25492">MFTVLFILIFIIIIVAIIGLIKPSLILRWGPETKRNRKYVLLYGLIGIIICFVGMGVSGPPLSKNKTEKSDNIDEQKKAPITEENKSDQKTHPSIPDKLCLSAGIGDTMNTWKQDYGDPNRDNGTLKSFNDDKFLVMVADNRIINITIQELPYTHPSVDDVVNFLPQDRKGLQTRIDNTDSKDVKYITVGESESLKAAVPNSNGKFIVIMRSFSDSHKNSAVIGIGDKP</sequence>
<feature type="transmembrane region" description="Helical" evidence="2">
    <location>
        <begin position="39"/>
        <end position="57"/>
    </location>
</feature>
<feature type="compositionally biased region" description="Basic and acidic residues" evidence="1">
    <location>
        <begin position="65"/>
        <end position="91"/>
    </location>
</feature>
<keyword evidence="2" id="KW-1133">Transmembrane helix</keyword>
<dbReference type="Proteomes" id="UP000017090">
    <property type="component" value="Unassembled WGS sequence"/>
</dbReference>
<gene>
    <name evidence="3" type="ORF">HMPREF1250_0286</name>
</gene>
<feature type="transmembrane region" description="Helical" evidence="2">
    <location>
        <begin position="6"/>
        <end position="27"/>
    </location>
</feature>
<keyword evidence="4" id="KW-1185">Reference proteome</keyword>
<dbReference type="EMBL" id="AWXA01000015">
    <property type="protein sequence ID" value="ERT60762.1"/>
    <property type="molecule type" value="Genomic_DNA"/>
</dbReference>
<dbReference type="AlphaFoldDB" id="U7UMU7"/>
<dbReference type="eggNOG" id="ENOG502ZTPC">
    <property type="taxonomic scope" value="Bacteria"/>
</dbReference>
<feature type="region of interest" description="Disordered" evidence="1">
    <location>
        <begin position="63"/>
        <end position="97"/>
    </location>
</feature>
<accession>U7UMU7</accession>
<reference evidence="3 4" key="1">
    <citation type="submission" date="2013-09" db="EMBL/GenBank/DDBJ databases">
        <authorList>
            <person name="Durkin A.S."/>
            <person name="Haft D.R."/>
            <person name="McCorrison J."/>
            <person name="Torralba M."/>
            <person name="Gillis M."/>
            <person name="Haft D.H."/>
            <person name="Methe B."/>
            <person name="Sutton G."/>
            <person name="Nelson K.E."/>
        </authorList>
    </citation>
    <scope>NUCLEOTIDE SEQUENCE [LARGE SCALE GENOMIC DNA]</scope>
    <source>
        <strain evidence="3 4">BV3C16-1</strain>
    </source>
</reference>
<protein>
    <submittedName>
        <fullName evidence="3">Uncharacterized protein</fullName>
    </submittedName>
</protein>
<dbReference type="RefSeq" id="WP_023053248.1">
    <property type="nucleotide sequence ID" value="NZ_AWXA01000015.1"/>
</dbReference>
<evidence type="ECO:0000313" key="4">
    <source>
        <dbReference type="Proteomes" id="UP000017090"/>
    </source>
</evidence>
<evidence type="ECO:0000256" key="2">
    <source>
        <dbReference type="SAM" id="Phobius"/>
    </source>
</evidence>
<keyword evidence="2" id="KW-0472">Membrane</keyword>